<evidence type="ECO:0000313" key="1">
    <source>
        <dbReference type="EMBL" id="MBX11215.1"/>
    </source>
</evidence>
<sequence length="35" mass="3860">MAILFHRSNWPSSCAGLCFNCGGGRGVFQRTRSKD</sequence>
<dbReference type="EMBL" id="GGEC01030731">
    <property type="protein sequence ID" value="MBX11215.1"/>
    <property type="molecule type" value="Transcribed_RNA"/>
</dbReference>
<accession>A0A2P2KZT2</accession>
<organism evidence="1">
    <name type="scientific">Rhizophora mucronata</name>
    <name type="common">Asiatic mangrove</name>
    <dbReference type="NCBI Taxonomy" id="61149"/>
    <lineage>
        <taxon>Eukaryota</taxon>
        <taxon>Viridiplantae</taxon>
        <taxon>Streptophyta</taxon>
        <taxon>Embryophyta</taxon>
        <taxon>Tracheophyta</taxon>
        <taxon>Spermatophyta</taxon>
        <taxon>Magnoliopsida</taxon>
        <taxon>eudicotyledons</taxon>
        <taxon>Gunneridae</taxon>
        <taxon>Pentapetalae</taxon>
        <taxon>rosids</taxon>
        <taxon>fabids</taxon>
        <taxon>Malpighiales</taxon>
        <taxon>Rhizophoraceae</taxon>
        <taxon>Rhizophora</taxon>
    </lineage>
</organism>
<name>A0A2P2KZT2_RHIMU</name>
<proteinExistence type="predicted"/>
<protein>
    <submittedName>
        <fullName evidence="1">Uncharacterized protein</fullName>
    </submittedName>
</protein>
<reference evidence="1" key="1">
    <citation type="submission" date="2018-02" db="EMBL/GenBank/DDBJ databases">
        <title>Rhizophora mucronata_Transcriptome.</title>
        <authorList>
            <person name="Meera S.P."/>
            <person name="Sreeshan A."/>
            <person name="Augustine A."/>
        </authorList>
    </citation>
    <scope>NUCLEOTIDE SEQUENCE</scope>
    <source>
        <tissue evidence="1">Leaf</tissue>
    </source>
</reference>
<dbReference type="AlphaFoldDB" id="A0A2P2KZT2"/>